<dbReference type="Gene3D" id="3.55.50.30">
    <property type="match status" value="1"/>
</dbReference>
<dbReference type="EMBL" id="FNGS01000004">
    <property type="protein sequence ID" value="SDM10935.1"/>
    <property type="molecule type" value="Genomic_DNA"/>
</dbReference>
<protein>
    <submittedName>
        <fullName evidence="4">FecR family protein</fullName>
    </submittedName>
</protein>
<feature type="domain" description="Protein FecR C-terminal" evidence="3">
    <location>
        <begin position="319"/>
        <end position="384"/>
    </location>
</feature>
<evidence type="ECO:0000259" key="3">
    <source>
        <dbReference type="Pfam" id="PF16344"/>
    </source>
</evidence>
<feature type="transmembrane region" description="Helical" evidence="1">
    <location>
        <begin position="95"/>
        <end position="113"/>
    </location>
</feature>
<dbReference type="GO" id="GO:0016989">
    <property type="term" value="F:sigma factor antagonist activity"/>
    <property type="evidence" value="ECO:0007669"/>
    <property type="project" value="TreeGrafter"/>
</dbReference>
<evidence type="ECO:0000259" key="2">
    <source>
        <dbReference type="Pfam" id="PF04773"/>
    </source>
</evidence>
<keyword evidence="1" id="KW-0472">Membrane</keyword>
<dbReference type="STRING" id="563176.SAMN04488090_2657"/>
<proteinExistence type="predicted"/>
<organism evidence="4 5">
    <name type="scientific">Siphonobacter aquaeclarae</name>
    <dbReference type="NCBI Taxonomy" id="563176"/>
    <lineage>
        <taxon>Bacteria</taxon>
        <taxon>Pseudomonadati</taxon>
        <taxon>Bacteroidota</taxon>
        <taxon>Cytophagia</taxon>
        <taxon>Cytophagales</taxon>
        <taxon>Cytophagaceae</taxon>
        <taxon>Siphonobacter</taxon>
    </lineage>
</organism>
<name>A0A1G9QKX8_9BACT</name>
<evidence type="ECO:0000256" key="1">
    <source>
        <dbReference type="SAM" id="Phobius"/>
    </source>
</evidence>
<accession>A0A1G9QKX8</accession>
<dbReference type="FunFam" id="2.60.120.1440:FF:000001">
    <property type="entry name" value="Putative anti-sigma factor"/>
    <property type="match status" value="1"/>
</dbReference>
<gene>
    <name evidence="4" type="ORF">SAMN04488090_2657</name>
</gene>
<keyword evidence="1" id="KW-0812">Transmembrane</keyword>
<evidence type="ECO:0000313" key="5">
    <source>
        <dbReference type="Proteomes" id="UP000198901"/>
    </source>
</evidence>
<evidence type="ECO:0000313" key="4">
    <source>
        <dbReference type="EMBL" id="SDM10935.1"/>
    </source>
</evidence>
<keyword evidence="5" id="KW-1185">Reference proteome</keyword>
<dbReference type="InterPro" id="IPR006860">
    <property type="entry name" value="FecR"/>
</dbReference>
<keyword evidence="1" id="KW-1133">Transmembrane helix</keyword>
<dbReference type="Gene3D" id="2.60.120.1440">
    <property type="match status" value="1"/>
</dbReference>
<dbReference type="Pfam" id="PF16344">
    <property type="entry name" value="FecR_C"/>
    <property type="match status" value="1"/>
</dbReference>
<dbReference type="InterPro" id="IPR032508">
    <property type="entry name" value="FecR_C"/>
</dbReference>
<dbReference type="AlphaFoldDB" id="A0A1G9QKX8"/>
<dbReference type="Proteomes" id="UP000198901">
    <property type="component" value="Unassembled WGS sequence"/>
</dbReference>
<feature type="domain" description="FecR protein" evidence="2">
    <location>
        <begin position="180"/>
        <end position="274"/>
    </location>
</feature>
<dbReference type="OrthoDB" id="1452822at2"/>
<dbReference type="PANTHER" id="PTHR30273:SF2">
    <property type="entry name" value="PROTEIN FECR"/>
    <property type="match status" value="1"/>
</dbReference>
<dbReference type="InterPro" id="IPR012373">
    <property type="entry name" value="Ferrdict_sens_TM"/>
</dbReference>
<dbReference type="Pfam" id="PF04773">
    <property type="entry name" value="FecR"/>
    <property type="match status" value="1"/>
</dbReference>
<dbReference type="PANTHER" id="PTHR30273">
    <property type="entry name" value="PERIPLASMIC SIGNAL SENSOR AND SIGMA FACTOR ACTIVATOR FECR-RELATED"/>
    <property type="match status" value="1"/>
</dbReference>
<reference evidence="4 5" key="1">
    <citation type="submission" date="2016-10" db="EMBL/GenBank/DDBJ databases">
        <authorList>
            <person name="de Groot N.N."/>
        </authorList>
    </citation>
    <scope>NUCLEOTIDE SEQUENCE [LARGE SCALE GENOMIC DNA]</scope>
    <source>
        <strain evidence="4 5">DSM 21668</strain>
    </source>
</reference>
<sequence>MHTIGWGRSSFFENISQEKSICGKVVSLWKKSHTVTTEELSPDEPEEHKTAENLQRLFRSLTEASLSPEEKELLGQRILAETEEKPVRRLGWRRIAAVMALLALPVGAAYFYFRGDGTRKKMEEIARLAQPAGDATQLILNSRKTVLLEKKNSDVYYGREGIRIDSLSVIREETEAFNTLVVPYGKRATLTLSDSTRIWLNSGSRLVYPARFTGDSREVFLEGEAYFSVSHDADHPFWVHTRDLKTRVLGTEFDISSYSDDQESYAVLTKGSIELAPEGSSRKVQLVPGMKAQYHQSSIQLSKIDVVEYVSWREGFLAVRKAPLREIVKKLSRYYKMELILPDEEIAQERFTGKLDLQDDPTHVFSALCSTTGLVYHLKGRRVVFEKLDR</sequence>